<keyword evidence="3 12" id="KW-0813">Transport</keyword>
<evidence type="ECO:0000256" key="1">
    <source>
        <dbReference type="ARBA" id="ARBA00004141"/>
    </source>
</evidence>
<evidence type="ECO:0000256" key="6">
    <source>
        <dbReference type="ARBA" id="ARBA00022989"/>
    </source>
</evidence>
<dbReference type="VEuPathDB" id="VectorBase:MDOMA2_011946"/>
<evidence type="ECO:0000256" key="2">
    <source>
        <dbReference type="ARBA" id="ARBA00007193"/>
    </source>
</evidence>
<keyword evidence="6" id="KW-1133">Transmembrane helix</keyword>
<dbReference type="GO" id="GO:0005886">
    <property type="term" value="C:plasma membrane"/>
    <property type="evidence" value="ECO:0007669"/>
    <property type="project" value="TreeGrafter"/>
</dbReference>
<dbReference type="eggNOG" id="KOG4294">
    <property type="taxonomic scope" value="Eukaryota"/>
</dbReference>
<evidence type="ECO:0000256" key="11">
    <source>
        <dbReference type="ARBA" id="ARBA00023303"/>
    </source>
</evidence>
<comment type="subcellular location">
    <subcellularLocation>
        <location evidence="1">Membrane</location>
        <topology evidence="1">Multi-pass membrane protein</topology>
    </subcellularLocation>
</comment>
<organism evidence="13">
    <name type="scientific">Musca domestica</name>
    <name type="common">House fly</name>
    <dbReference type="NCBI Taxonomy" id="7370"/>
    <lineage>
        <taxon>Eukaryota</taxon>
        <taxon>Metazoa</taxon>
        <taxon>Ecdysozoa</taxon>
        <taxon>Arthropoda</taxon>
        <taxon>Hexapoda</taxon>
        <taxon>Insecta</taxon>
        <taxon>Pterygota</taxon>
        <taxon>Neoptera</taxon>
        <taxon>Endopterygota</taxon>
        <taxon>Diptera</taxon>
        <taxon>Brachycera</taxon>
        <taxon>Muscomorpha</taxon>
        <taxon>Muscoidea</taxon>
        <taxon>Muscidae</taxon>
        <taxon>Musca</taxon>
    </lineage>
</organism>
<dbReference type="InterPro" id="IPR001873">
    <property type="entry name" value="ENaC"/>
</dbReference>
<keyword evidence="5 12" id="KW-0812">Transmembrane</keyword>
<evidence type="ECO:0000256" key="8">
    <source>
        <dbReference type="ARBA" id="ARBA00023065"/>
    </source>
</evidence>
<evidence type="ECO:0008006" key="14">
    <source>
        <dbReference type="Google" id="ProtNLM"/>
    </source>
</evidence>
<dbReference type="GO" id="GO:0015280">
    <property type="term" value="F:ligand-gated sodium channel activity"/>
    <property type="evidence" value="ECO:0007669"/>
    <property type="project" value="TreeGrafter"/>
</dbReference>
<evidence type="ECO:0000313" key="13">
    <source>
        <dbReference type="EnsemblMetazoa" id="MDOA010751-PB"/>
    </source>
</evidence>
<dbReference type="Gene3D" id="1.10.287.770">
    <property type="entry name" value="YojJ-like"/>
    <property type="match status" value="1"/>
</dbReference>
<protein>
    <recommendedName>
        <fullName evidence="14">Amiloride-sensitive sodium channel</fullName>
    </recommendedName>
</protein>
<proteinExistence type="inferred from homology"/>
<dbReference type="Gene3D" id="2.60.470.10">
    <property type="entry name" value="Acid-sensing ion channels like domains"/>
    <property type="match status" value="1"/>
</dbReference>
<keyword evidence="11 12" id="KW-0407">Ion channel</keyword>
<keyword evidence="7" id="KW-0915">Sodium</keyword>
<reference evidence="13" key="1">
    <citation type="submission" date="2020-05" db="UniProtKB">
        <authorList>
            <consortium name="EnsemblMetazoa"/>
        </authorList>
    </citation>
    <scope>IDENTIFICATION</scope>
    <source>
        <strain evidence="13">Aabys</strain>
    </source>
</reference>
<evidence type="ECO:0000256" key="4">
    <source>
        <dbReference type="ARBA" id="ARBA00022461"/>
    </source>
</evidence>
<name>A0A1I8N251_MUSDO</name>
<evidence type="ECO:0000256" key="7">
    <source>
        <dbReference type="ARBA" id="ARBA00023053"/>
    </source>
</evidence>
<keyword evidence="9" id="KW-0472">Membrane</keyword>
<keyword evidence="10 12" id="KW-0739">Sodium transport</keyword>
<dbReference type="EnsemblMetazoa" id="MDOA010751-RB">
    <property type="protein sequence ID" value="MDOA010751-PB"/>
    <property type="gene ID" value="MDOA010751"/>
</dbReference>
<dbReference type="PRINTS" id="PR01078">
    <property type="entry name" value="AMINACHANNEL"/>
</dbReference>
<dbReference type="AlphaFoldDB" id="A0A1I8N251"/>
<sequence>MANDINTWPDPPQRPKKKTLAQGIKETFFEYCSNTSIHGIKFFGENRSWTERIIWICVFIASLYWCINALKEIADKYRETPVIVSFSEKSTDIWNIPFPAVTICSEIKRTQRSGPSYSDLSEWYDENPHDLAKNLSSTDLHEFLTMLQICPLTAIENDVRIPLAEPLDFFQTLDEMLPDFEITFPICAWFYSEAVECERLLTKTYTEEGICYTFNALNATDLYRENTVQYERMGLSQPMDSIETLNRTLSWTLAEGYAENSPLFTYPARILKSGAKTGLHVVVRAFKNDSDSSCTGPMQGLKILLHAPDDVQMVSESFIRLSMQRQVSIAVKPQMTTTSKNIEAFTPAQRQCQMPDERYLRFFKVYTEKNCELECLTNFTLAQCGCVRFAMPRTWDMPVCREDQMECYASAEGNLSAMFFSSDFKESTNKCNCLPACTSLDYDVEISEGNFKAEAIGEQYIDDLEYAAFHIYFKDNKFFTSHRSELYGYYDFIASCGGIFGLFMGVSLLSVFEILYHVTLRLWNNYKEKKCLLHNSQDQLTVTLNAKIR</sequence>
<comment type="similarity">
    <text evidence="2 12">Belongs to the amiloride-sensitive sodium channel (TC 1.A.6) family.</text>
</comment>
<dbReference type="PANTHER" id="PTHR11690:SF288">
    <property type="entry name" value="AMILORIDE-SENSITIVE NA+ CHANNEL-RELATED"/>
    <property type="match status" value="1"/>
</dbReference>
<evidence type="ECO:0000256" key="9">
    <source>
        <dbReference type="ARBA" id="ARBA00023136"/>
    </source>
</evidence>
<dbReference type="VEuPathDB" id="VectorBase:MDOA010751"/>
<evidence type="ECO:0000256" key="12">
    <source>
        <dbReference type="RuleBase" id="RU000679"/>
    </source>
</evidence>
<dbReference type="Pfam" id="PF00858">
    <property type="entry name" value="ASC"/>
    <property type="match status" value="1"/>
</dbReference>
<accession>A0A1I8N251</accession>
<evidence type="ECO:0000256" key="5">
    <source>
        <dbReference type="ARBA" id="ARBA00022692"/>
    </source>
</evidence>
<keyword evidence="8 12" id="KW-0406">Ion transport</keyword>
<evidence type="ECO:0000256" key="3">
    <source>
        <dbReference type="ARBA" id="ARBA00022448"/>
    </source>
</evidence>
<keyword evidence="4 12" id="KW-0894">Sodium channel</keyword>
<evidence type="ECO:0000256" key="10">
    <source>
        <dbReference type="ARBA" id="ARBA00023201"/>
    </source>
</evidence>
<dbReference type="PANTHER" id="PTHR11690">
    <property type="entry name" value="AMILORIDE-SENSITIVE SODIUM CHANNEL-RELATED"/>
    <property type="match status" value="1"/>
</dbReference>